<evidence type="ECO:0000259" key="1">
    <source>
        <dbReference type="Pfam" id="PF13643"/>
    </source>
</evidence>
<proteinExistence type="predicted"/>
<keyword evidence="2" id="KW-0614">Plasmid</keyword>
<dbReference type="InterPro" id="IPR025285">
    <property type="entry name" value="DUF4145"/>
</dbReference>
<accession>A0A1B1LRR5</accession>
<dbReference type="SUPFAM" id="SSF103642">
    <property type="entry name" value="Sec-C motif"/>
    <property type="match status" value="1"/>
</dbReference>
<name>A0A1B1LRR5_VIBPH</name>
<dbReference type="SUPFAM" id="SSF81901">
    <property type="entry name" value="HCP-like"/>
    <property type="match status" value="1"/>
</dbReference>
<dbReference type="EMBL" id="KU356480">
    <property type="protein sequence ID" value="ANS55746.1"/>
    <property type="molecule type" value="Genomic_DNA"/>
</dbReference>
<sequence length="460" mass="52286">MPQMKPITDLELSYLISSEVGDLYGKAIEFAKSIPDYSLIQYRHIIDAMLTQLADRHEVEFDRTDLITRIDTLFDSQLINKTTKDSFHQVRILGNKGAHIERDVPKDGNAVRDTSEQKEMMVQLVEQGRKHLISLFEDVIRLEDSSIRLGEVVMLELSIQEFQKVVAQGILTCDFEAKMKAALLVDNAANEQSERGSLLVSANDSAHSESMRAVAMSLFDACCTLSANITVEKEIYGQLDETNRESYITKHADLEALFNYALTAELVTDANIKKKVGRLKAAAERGFEPAQLFYAEELYFNQGKYDEALKYFEMCIDGVEPGVYLSLYQFFKDKSNPHFDQKRAYEYLNRAVEEGARSAKSTLAMEYLSGDYLPQNDALAHTLIEEAAQEGCRRGMMLHGMFEIQKFAKQFVAMEPEKKQNPHIKQDKLGPNEPCYCGSGKKYKKCCKGKIPKLPHDFFY</sequence>
<geneLocation type="plasmid" evidence="2">
    <name>pVPS92-VEB</name>
</geneLocation>
<dbReference type="Pfam" id="PF02810">
    <property type="entry name" value="SEC-C"/>
    <property type="match status" value="1"/>
</dbReference>
<feature type="domain" description="DUF4145" evidence="1">
    <location>
        <begin position="32"/>
        <end position="106"/>
    </location>
</feature>
<organism evidence="2">
    <name type="scientific">Vibrio parahaemolyticus</name>
    <dbReference type="NCBI Taxonomy" id="670"/>
    <lineage>
        <taxon>Bacteria</taxon>
        <taxon>Pseudomonadati</taxon>
        <taxon>Pseudomonadota</taxon>
        <taxon>Gammaproteobacteria</taxon>
        <taxon>Vibrionales</taxon>
        <taxon>Vibrionaceae</taxon>
        <taxon>Vibrio</taxon>
    </lineage>
</organism>
<dbReference type="Pfam" id="PF13643">
    <property type="entry name" value="DUF4145"/>
    <property type="match status" value="1"/>
</dbReference>
<dbReference type="InterPro" id="IPR004027">
    <property type="entry name" value="SEC_C_motif"/>
</dbReference>
<dbReference type="InterPro" id="IPR011990">
    <property type="entry name" value="TPR-like_helical_dom_sf"/>
</dbReference>
<reference evidence="2" key="1">
    <citation type="journal article" date="2016" name="Antimicrob. Agents Chemother.">
        <title>Genetic Characterization of a blaVEB-2-carrying plasmid in Vibrio parahaemolyticus.</title>
        <authorList>
            <person name="Li R."/>
            <person name="Ye L."/>
            <person name="Zheng Z."/>
            <person name="Chan E.W."/>
            <person name="Chen S."/>
        </authorList>
    </citation>
    <scope>NUCLEOTIDE SEQUENCE</scope>
    <source>
        <strain evidence="2">VPS92</strain>
        <plasmid evidence="2">pVPS92-VEB</plasmid>
    </source>
</reference>
<evidence type="ECO:0000313" key="2">
    <source>
        <dbReference type="EMBL" id="ANS55746.1"/>
    </source>
</evidence>
<dbReference type="RefSeq" id="WP_017190393.1">
    <property type="nucleotide sequence ID" value="NZ_JAESOU010000019.1"/>
</dbReference>
<dbReference type="AlphaFoldDB" id="A0A1B1LRR5"/>
<protein>
    <recommendedName>
        <fullName evidence="1">DUF4145 domain-containing protein</fullName>
    </recommendedName>
</protein>
<dbReference type="Gene3D" id="1.25.40.10">
    <property type="entry name" value="Tetratricopeptide repeat domain"/>
    <property type="match status" value="1"/>
</dbReference>